<name>A0A6J5JR33_9BURK</name>
<evidence type="ECO:0000313" key="1">
    <source>
        <dbReference type="EMBL" id="CAB3973565.1"/>
    </source>
</evidence>
<sequence length="285" mass="32164">MSPAPTTTLTAQRHPDARANRVSLPYEMELAFQAGTILHRFVLRRCRPGTSLDCSTPTCRTACRLSPLSAGLATRRDSPLTNPSGEQQKPLLPQVVRPFGLFHCLRCDPRYRTLIRTRKGFRPSSVSDCRPICRGRKKTRLRASSYFKATALRLIHLKDWPAVVLPTDSGKSESSEGFACRQRGAGNYRMGHDCPYGRSKSQRQPYCKRLRRTFQPVEAPLPRLNLTMPVNRLPASPGLLFLPVGPHCSSVRLDTPRCSANLRCKSLALLERLRNFRRYSTVLSY</sequence>
<accession>A0A6J5JR33</accession>
<evidence type="ECO:0000313" key="2">
    <source>
        <dbReference type="Proteomes" id="UP000494301"/>
    </source>
</evidence>
<dbReference type="Proteomes" id="UP000494301">
    <property type="component" value="Unassembled WGS sequence"/>
</dbReference>
<reference evidence="1 2" key="1">
    <citation type="submission" date="2020-04" db="EMBL/GenBank/DDBJ databases">
        <authorList>
            <person name="Depoorter E."/>
        </authorList>
    </citation>
    <scope>NUCLEOTIDE SEQUENCE [LARGE SCALE GENOMIC DNA]</scope>
    <source>
        <strain evidence="1 2">BCC0217</strain>
    </source>
</reference>
<dbReference type="AlphaFoldDB" id="A0A6J5JR33"/>
<dbReference type="EMBL" id="CABWIL020000040">
    <property type="protein sequence ID" value="CAB3973565.1"/>
    <property type="molecule type" value="Genomic_DNA"/>
</dbReference>
<organism evidence="1 2">
    <name type="scientific">Burkholderia aenigmatica</name>
    <dbReference type="NCBI Taxonomy" id="2015348"/>
    <lineage>
        <taxon>Bacteria</taxon>
        <taxon>Pseudomonadati</taxon>
        <taxon>Pseudomonadota</taxon>
        <taxon>Betaproteobacteria</taxon>
        <taxon>Burkholderiales</taxon>
        <taxon>Burkholderiaceae</taxon>
        <taxon>Burkholderia</taxon>
        <taxon>Burkholderia cepacia complex</taxon>
    </lineage>
</organism>
<proteinExistence type="predicted"/>
<protein>
    <submittedName>
        <fullName evidence="1">Uncharacterized protein</fullName>
    </submittedName>
</protein>
<gene>
    <name evidence="1" type="ORF">BLA3211_07562</name>
</gene>